<dbReference type="AlphaFoldDB" id="A0AAQ3L9Z6"/>
<dbReference type="InterPro" id="IPR029044">
    <property type="entry name" value="Nucleotide-diphossugar_trans"/>
</dbReference>
<dbReference type="PANTHER" id="PTHR11952">
    <property type="entry name" value="UDP- GLUCOSE PYROPHOSPHORYLASE"/>
    <property type="match status" value="1"/>
</dbReference>
<dbReference type="SUPFAM" id="SSF53448">
    <property type="entry name" value="Nucleotide-diphospho-sugar transferases"/>
    <property type="match status" value="1"/>
</dbReference>
<reference evidence="4 5" key="1">
    <citation type="submission" date="2023-10" db="EMBL/GenBank/DDBJ databases">
        <title>Rubellicoccus peritrichatus gen. nov., sp. nov., isolated from an algae of coral reef tank.</title>
        <authorList>
            <person name="Luo J."/>
        </authorList>
    </citation>
    <scope>NUCLEOTIDE SEQUENCE [LARGE SCALE GENOMIC DNA]</scope>
    <source>
        <strain evidence="4 5">CR14</strain>
    </source>
</reference>
<dbReference type="InterPro" id="IPR039741">
    <property type="entry name" value="UDP-sugar_pyrophosphorylase"/>
</dbReference>
<protein>
    <submittedName>
        <fullName evidence="4">UDPGP type 1 family protein</fullName>
    </submittedName>
</protein>
<dbReference type="EMBL" id="CP136920">
    <property type="protein sequence ID" value="WOO42374.1"/>
    <property type="molecule type" value="Genomic_DNA"/>
</dbReference>
<keyword evidence="2" id="KW-0808">Transferase</keyword>
<evidence type="ECO:0000313" key="4">
    <source>
        <dbReference type="EMBL" id="WOO42374.1"/>
    </source>
</evidence>
<keyword evidence="5" id="KW-1185">Reference proteome</keyword>
<dbReference type="GO" id="GO:0070569">
    <property type="term" value="F:uridylyltransferase activity"/>
    <property type="evidence" value="ECO:0007669"/>
    <property type="project" value="InterPro"/>
</dbReference>
<name>A0AAQ3L9Z6_9BACT</name>
<dbReference type="Gene3D" id="3.90.550.10">
    <property type="entry name" value="Spore Coat Polysaccharide Biosynthesis Protein SpsA, Chain A"/>
    <property type="match status" value="1"/>
</dbReference>
<proteinExistence type="inferred from homology"/>
<organism evidence="4 5">
    <name type="scientific">Rubellicoccus peritrichatus</name>
    <dbReference type="NCBI Taxonomy" id="3080537"/>
    <lineage>
        <taxon>Bacteria</taxon>
        <taxon>Pseudomonadati</taxon>
        <taxon>Verrucomicrobiota</taxon>
        <taxon>Opitutia</taxon>
        <taxon>Puniceicoccales</taxon>
        <taxon>Cerasicoccaceae</taxon>
        <taxon>Rubellicoccus</taxon>
    </lineage>
</organism>
<gene>
    <name evidence="4" type="ORF">RZN69_04680</name>
</gene>
<evidence type="ECO:0000256" key="3">
    <source>
        <dbReference type="ARBA" id="ARBA00022695"/>
    </source>
</evidence>
<accession>A0AAQ3L9Z6</accession>
<dbReference type="KEGG" id="puo:RZN69_04680"/>
<sequence>MIGGNLDMMHANGWHEAELRLAMPPTIDSIIPAFENAGQSQVFRFFEGLEKEQKDNILQQAAQIDLKEVQHLVDTLVHGQGHHGVDLSDLEPAPYISLPSKGGDAEDWETAFKEGEAALEAGRVATFTVAGGQGTRLGYDGPKGTFPVTPVRKATLFQVFAEKILAARRRYNAPIPWFIMTSTINHEATVRFFEEHAYFGMEEDSVSFFRQGLMPAVDYEGKIILDGKDSIAMTPDGHGGSLRALVRSGATEKMAKMGIDTISYFQVDNPLVACIDPAFIGFHLRGKSEMSSKMLQKAYPKEKLGHFCNQRGKQVVIEYSDMPDELCEQRDADGELSYRAGSIAVHILSREFVERMGGAEAGETTLPFHRADKKIQVVDDEGNTSKPDAPNGVKFEMFVFDAIPFAQGPVVIESLRETGFSPVKNAEGVDSAQSCRDDQLRLFASWLKAAGVEIDLDADGIPQIVFEVSPHFADNERDFVAKWNALETKPEITDGLVIE</sequence>
<dbReference type="RefSeq" id="WP_317834893.1">
    <property type="nucleotide sequence ID" value="NZ_CP136920.1"/>
</dbReference>
<dbReference type="InterPro" id="IPR002618">
    <property type="entry name" value="UDPGP_fam"/>
</dbReference>
<comment type="similarity">
    <text evidence="1">Belongs to the UDPGP type 1 family.</text>
</comment>
<evidence type="ECO:0000313" key="5">
    <source>
        <dbReference type="Proteomes" id="UP001304300"/>
    </source>
</evidence>
<dbReference type="CDD" id="cd04193">
    <property type="entry name" value="UDPGlcNAc_PPase"/>
    <property type="match status" value="1"/>
</dbReference>
<evidence type="ECO:0000256" key="1">
    <source>
        <dbReference type="ARBA" id="ARBA00010401"/>
    </source>
</evidence>
<dbReference type="Pfam" id="PF01704">
    <property type="entry name" value="UDPGP"/>
    <property type="match status" value="1"/>
</dbReference>
<dbReference type="PANTHER" id="PTHR11952:SF2">
    <property type="entry name" value="LD24639P"/>
    <property type="match status" value="1"/>
</dbReference>
<evidence type="ECO:0000256" key="2">
    <source>
        <dbReference type="ARBA" id="ARBA00022679"/>
    </source>
</evidence>
<dbReference type="Proteomes" id="UP001304300">
    <property type="component" value="Chromosome"/>
</dbReference>
<keyword evidence="3" id="KW-0548">Nucleotidyltransferase</keyword>